<feature type="transmembrane region" description="Helical" evidence="6">
    <location>
        <begin position="431"/>
        <end position="452"/>
    </location>
</feature>
<name>A0A151Z486_TIELA</name>
<dbReference type="GO" id="GO:0017022">
    <property type="term" value="F:myosin binding"/>
    <property type="evidence" value="ECO:0007669"/>
    <property type="project" value="InterPro"/>
</dbReference>
<dbReference type="AlphaFoldDB" id="A0A151Z486"/>
<evidence type="ECO:0000256" key="6">
    <source>
        <dbReference type="SAM" id="Phobius"/>
    </source>
</evidence>
<dbReference type="STRING" id="361077.A0A151Z486"/>
<keyword evidence="3 6" id="KW-1133">Transmembrane helix</keyword>
<dbReference type="OMA" id="WENKIPK"/>
<proteinExistence type="predicted"/>
<sequence>MSQNEELNENLDILDQNTSNIVVNVTKTTNDGSVHDVLFQNSQLDKYLNSLDNFNQELKGEVISFDDFNKNDNDEKVWEENQTIEQSTPLLDSKTNIIAPQNSTSRVLNSIDTSILKCYEKLNQVIIDSDLLHPKESPFINNPNLSLDTNNNISDNGGFTLVPPLHPISIYNIFTGNNSQINEEKKRDEDIFRIVGLTYPEHLKSTFTTVGKLSISIIIVLLSLLVAFLRQTLEYSWKWIIVILFIISNITSAIHFFMFLKESKMKMQQFQQNMDNVSVLVSKICKHTRVHIDQLSNSIQLIREVELISRGYRLSTPLTPIERLEHNQPIKSEKSLVLRAGITNSMRTIIVKFKEIIDQQFQPFLVSSNPHFQSFIKSDLSQLFDELDIDSTEELQDSTEEESLNLNQMESDSQLSIITIKTMLYQYELMISNFFSLLIIYQSVLLGVSSILSKPISSSMDGDVDSKVFDKIQKINQSLIELINTFTPLESRLLVETTSLSSFLSKEKWENKIPSRVIIHPTTSRSNQTLIESFLYNSNQISESLGSLSPLFSTFSDKLSPIQQKQLKLRDKLSKQKDSDDININNNNEDISVSVEDILNLDEMVINFLRIKSELSNGLKNWEISNRILLRIVRSIPIQKKLENQNNQLTDDEIKERIQRLVEKLKLNNLYFDDTENDKIIDATASSNNIDINSTENEQERIFEADADIDDNLKLEEEFQIIQSIPNSIDDNNNAQSMPPPPPPMNLPRKTKPSKRTVYDPLIDHFNQKSLNKNNNPTQPSPYSLIPPETKVITELKSILDFKTTNSKK</sequence>
<feature type="domain" description="Myosin-binding" evidence="7">
    <location>
        <begin position="219"/>
        <end position="427"/>
    </location>
</feature>
<reference evidence="8 9" key="1">
    <citation type="submission" date="2015-12" db="EMBL/GenBank/DDBJ databases">
        <title>Dictyostelia acquired genes for synthesis and detection of signals that induce cell-type specialization by lateral gene transfer from prokaryotes.</title>
        <authorList>
            <person name="Gloeckner G."/>
            <person name="Schaap P."/>
        </authorList>
    </citation>
    <scope>NUCLEOTIDE SEQUENCE [LARGE SCALE GENOMIC DNA]</scope>
    <source>
        <strain evidence="8 9">TK</strain>
    </source>
</reference>
<keyword evidence="4 6" id="KW-0472">Membrane</keyword>
<evidence type="ECO:0000256" key="3">
    <source>
        <dbReference type="ARBA" id="ARBA00022989"/>
    </source>
</evidence>
<evidence type="ECO:0000256" key="2">
    <source>
        <dbReference type="ARBA" id="ARBA00022692"/>
    </source>
</evidence>
<dbReference type="Pfam" id="PF12632">
    <property type="entry name" value="Vezatin"/>
    <property type="match status" value="1"/>
</dbReference>
<feature type="transmembrane region" description="Helical" evidence="6">
    <location>
        <begin position="213"/>
        <end position="233"/>
    </location>
</feature>
<protein>
    <recommendedName>
        <fullName evidence="7">Myosin-binding domain-containing protein</fullName>
    </recommendedName>
</protein>
<dbReference type="EMBL" id="LODT01000047">
    <property type="protein sequence ID" value="KYQ88780.1"/>
    <property type="molecule type" value="Genomic_DNA"/>
</dbReference>
<accession>A0A151Z486</accession>
<evidence type="ECO:0000256" key="1">
    <source>
        <dbReference type="ARBA" id="ARBA00004308"/>
    </source>
</evidence>
<feature type="compositionally biased region" description="Polar residues" evidence="5">
    <location>
        <begin position="768"/>
        <end position="782"/>
    </location>
</feature>
<gene>
    <name evidence="8" type="ORF">DLAC_10574</name>
</gene>
<keyword evidence="2 6" id="KW-0812">Transmembrane</keyword>
<evidence type="ECO:0000313" key="8">
    <source>
        <dbReference type="EMBL" id="KYQ88780.1"/>
    </source>
</evidence>
<keyword evidence="9" id="KW-1185">Reference proteome</keyword>
<evidence type="ECO:0000259" key="7">
    <source>
        <dbReference type="Pfam" id="PF12632"/>
    </source>
</evidence>
<evidence type="ECO:0000256" key="4">
    <source>
        <dbReference type="ARBA" id="ARBA00023136"/>
    </source>
</evidence>
<dbReference type="OrthoDB" id="21151at2759"/>
<comment type="caution">
    <text evidence="8">The sequence shown here is derived from an EMBL/GenBank/DDBJ whole genome shotgun (WGS) entry which is preliminary data.</text>
</comment>
<dbReference type="InterPro" id="IPR026859">
    <property type="entry name" value="Myosin-bd"/>
</dbReference>
<dbReference type="FunCoup" id="A0A151Z486">
    <property type="interactions" value="738"/>
</dbReference>
<dbReference type="GO" id="GO:0012505">
    <property type="term" value="C:endomembrane system"/>
    <property type="evidence" value="ECO:0007669"/>
    <property type="project" value="UniProtKB-SubCell"/>
</dbReference>
<feature type="compositionally biased region" description="Polar residues" evidence="5">
    <location>
        <begin position="726"/>
        <end position="737"/>
    </location>
</feature>
<dbReference type="Proteomes" id="UP000076078">
    <property type="component" value="Unassembled WGS sequence"/>
</dbReference>
<evidence type="ECO:0000256" key="5">
    <source>
        <dbReference type="SAM" id="MobiDB-lite"/>
    </source>
</evidence>
<feature type="transmembrane region" description="Helical" evidence="6">
    <location>
        <begin position="239"/>
        <end position="260"/>
    </location>
</feature>
<evidence type="ECO:0000313" key="9">
    <source>
        <dbReference type="Proteomes" id="UP000076078"/>
    </source>
</evidence>
<feature type="region of interest" description="Disordered" evidence="5">
    <location>
        <begin position="726"/>
        <end position="787"/>
    </location>
</feature>
<comment type="subcellular location">
    <subcellularLocation>
        <location evidence="1">Endomembrane system</location>
    </subcellularLocation>
</comment>
<organism evidence="8 9">
    <name type="scientific">Tieghemostelium lacteum</name>
    <name type="common">Slime mold</name>
    <name type="synonym">Dictyostelium lacteum</name>
    <dbReference type="NCBI Taxonomy" id="361077"/>
    <lineage>
        <taxon>Eukaryota</taxon>
        <taxon>Amoebozoa</taxon>
        <taxon>Evosea</taxon>
        <taxon>Eumycetozoa</taxon>
        <taxon>Dictyostelia</taxon>
        <taxon>Dictyosteliales</taxon>
        <taxon>Raperosteliaceae</taxon>
        <taxon>Tieghemostelium</taxon>
    </lineage>
</organism>
<dbReference type="InParanoid" id="A0A151Z486"/>